<evidence type="ECO:0000313" key="1">
    <source>
        <dbReference type="EMBL" id="JAD25443.1"/>
    </source>
</evidence>
<dbReference type="AlphaFoldDB" id="A0A0A8YIT3"/>
<dbReference type="EMBL" id="GBRH01272452">
    <property type="protein sequence ID" value="JAD25443.1"/>
    <property type="molecule type" value="Transcribed_RNA"/>
</dbReference>
<organism evidence="1">
    <name type="scientific">Arundo donax</name>
    <name type="common">Giant reed</name>
    <name type="synonym">Donax arundinaceus</name>
    <dbReference type="NCBI Taxonomy" id="35708"/>
    <lineage>
        <taxon>Eukaryota</taxon>
        <taxon>Viridiplantae</taxon>
        <taxon>Streptophyta</taxon>
        <taxon>Embryophyta</taxon>
        <taxon>Tracheophyta</taxon>
        <taxon>Spermatophyta</taxon>
        <taxon>Magnoliopsida</taxon>
        <taxon>Liliopsida</taxon>
        <taxon>Poales</taxon>
        <taxon>Poaceae</taxon>
        <taxon>PACMAD clade</taxon>
        <taxon>Arundinoideae</taxon>
        <taxon>Arundineae</taxon>
        <taxon>Arundo</taxon>
    </lineage>
</organism>
<reference evidence="1" key="1">
    <citation type="submission" date="2014-09" db="EMBL/GenBank/DDBJ databases">
        <authorList>
            <person name="Magalhaes I.L.F."/>
            <person name="Oliveira U."/>
            <person name="Santos F.R."/>
            <person name="Vidigal T.H.D.A."/>
            <person name="Brescovit A.D."/>
            <person name="Santos A.J."/>
        </authorList>
    </citation>
    <scope>NUCLEOTIDE SEQUENCE</scope>
    <source>
        <tissue evidence="1">Shoot tissue taken approximately 20 cm above the soil surface</tissue>
    </source>
</reference>
<proteinExistence type="predicted"/>
<sequence>MVTHYLRQASESPDRQNICRNVTIRTKSCCYPQGSYPTTCASRANWHGPLPSTTQKIKSGSSAFCLSGLPPYAGFKDQHWHWRHLVEALVRH</sequence>
<name>A0A0A8YIT3_ARUDO</name>
<accession>A0A0A8YIT3</accession>
<reference evidence="1" key="2">
    <citation type="journal article" date="2015" name="Data Brief">
        <title>Shoot transcriptome of the giant reed, Arundo donax.</title>
        <authorList>
            <person name="Barrero R.A."/>
            <person name="Guerrero F.D."/>
            <person name="Moolhuijzen P."/>
            <person name="Goolsby J.A."/>
            <person name="Tidwell J."/>
            <person name="Bellgard S.E."/>
            <person name="Bellgard M.I."/>
        </authorList>
    </citation>
    <scope>NUCLEOTIDE SEQUENCE</scope>
    <source>
        <tissue evidence="1">Shoot tissue taken approximately 20 cm above the soil surface</tissue>
    </source>
</reference>
<protein>
    <submittedName>
        <fullName evidence="1">Uncharacterized protein</fullName>
    </submittedName>
</protein>